<sequence length="146" mass="16801">YGGIRQFEPLDLDEVMEICNASLSESYSKSVVYEIYLSWQDGFIVFTGGKNILGFLAGSRKTPHDARVLLLATRENYRGLGIGEELMKRFEEKCRYTSILSVRLEVRTDNNLGIKFYKRLSYSITSTLQSYYSDGSDAYVMWKPLF</sequence>
<feature type="non-terminal residue" evidence="4">
    <location>
        <position position="1"/>
    </location>
</feature>
<reference evidence="4" key="1">
    <citation type="submission" date="2013-08" db="EMBL/GenBank/DDBJ databases">
        <authorList>
            <person name="Mendez C."/>
            <person name="Richter M."/>
            <person name="Ferrer M."/>
            <person name="Sanchez J."/>
        </authorList>
    </citation>
    <scope>NUCLEOTIDE SEQUENCE</scope>
</reference>
<dbReference type="GO" id="GO:0005840">
    <property type="term" value="C:ribosome"/>
    <property type="evidence" value="ECO:0007669"/>
    <property type="project" value="UniProtKB-KW"/>
</dbReference>
<dbReference type="Pfam" id="PF00583">
    <property type="entry name" value="Acetyltransf_1"/>
    <property type="match status" value="1"/>
</dbReference>
<dbReference type="Gene3D" id="3.40.630.30">
    <property type="match status" value="1"/>
</dbReference>
<evidence type="ECO:0000256" key="1">
    <source>
        <dbReference type="ARBA" id="ARBA00022679"/>
    </source>
</evidence>
<dbReference type="CDD" id="cd04301">
    <property type="entry name" value="NAT_SF"/>
    <property type="match status" value="1"/>
</dbReference>
<protein>
    <submittedName>
        <fullName evidence="4">Ribosomal protein s18 alanine acetyltransferase</fullName>
    </submittedName>
</protein>
<dbReference type="SUPFAM" id="SSF55729">
    <property type="entry name" value="Acyl-CoA N-acyltransferases (Nat)"/>
    <property type="match status" value="1"/>
</dbReference>
<organism evidence="4">
    <name type="scientific">mine drainage metagenome</name>
    <dbReference type="NCBI Taxonomy" id="410659"/>
    <lineage>
        <taxon>unclassified sequences</taxon>
        <taxon>metagenomes</taxon>
        <taxon>ecological metagenomes</taxon>
    </lineage>
</organism>
<keyword evidence="4" id="KW-0689">Ribosomal protein</keyword>
<proteinExistence type="predicted"/>
<dbReference type="GO" id="GO:0031415">
    <property type="term" value="C:NatA complex"/>
    <property type="evidence" value="ECO:0007669"/>
    <property type="project" value="InterPro"/>
</dbReference>
<dbReference type="PROSITE" id="PS51186">
    <property type="entry name" value="GNAT"/>
    <property type="match status" value="1"/>
</dbReference>
<evidence type="ECO:0000256" key="2">
    <source>
        <dbReference type="ARBA" id="ARBA00023315"/>
    </source>
</evidence>
<keyword evidence="2" id="KW-0012">Acyltransferase</keyword>
<dbReference type="GO" id="GO:0004596">
    <property type="term" value="F:protein-N-terminal amino-acid acetyltransferase activity"/>
    <property type="evidence" value="ECO:0007669"/>
    <property type="project" value="InterPro"/>
</dbReference>
<comment type="caution">
    <text evidence="4">The sequence shown here is derived from an EMBL/GenBank/DDBJ whole genome shotgun (WGS) entry which is preliminary data.</text>
</comment>
<gene>
    <name evidence="4" type="ORF">B1A_02784</name>
</gene>
<dbReference type="PANTHER" id="PTHR23091">
    <property type="entry name" value="N-TERMINAL ACETYLTRANSFERASE"/>
    <property type="match status" value="1"/>
</dbReference>
<feature type="domain" description="N-acetyltransferase" evidence="3">
    <location>
        <begin position="2"/>
        <end position="146"/>
    </location>
</feature>
<dbReference type="AlphaFoldDB" id="T1C6R9"/>
<evidence type="ECO:0000313" key="4">
    <source>
        <dbReference type="EMBL" id="EQD77742.1"/>
    </source>
</evidence>
<name>T1C6R9_9ZZZZ</name>
<evidence type="ECO:0000259" key="3">
    <source>
        <dbReference type="PROSITE" id="PS51186"/>
    </source>
</evidence>
<dbReference type="InterPro" id="IPR045047">
    <property type="entry name" value="Ard1-like"/>
</dbReference>
<dbReference type="PANTHER" id="PTHR23091:SF4">
    <property type="entry name" value="N-TERMINAL AMINO-ACID N(ALPHA)-ACETYLTRANSFERASE NATA"/>
    <property type="match status" value="1"/>
</dbReference>
<reference evidence="4" key="2">
    <citation type="journal article" date="2014" name="ISME J.">
        <title>Microbial stratification in low pH oxic and suboxic macroscopic growths along an acid mine drainage.</title>
        <authorList>
            <person name="Mendez-Garcia C."/>
            <person name="Mesa V."/>
            <person name="Sprenger R.R."/>
            <person name="Richter M."/>
            <person name="Diez M.S."/>
            <person name="Solano J."/>
            <person name="Bargiela R."/>
            <person name="Golyshina O.V."/>
            <person name="Manteca A."/>
            <person name="Ramos J.L."/>
            <person name="Gallego J.R."/>
            <person name="Llorente I."/>
            <person name="Martins Dos Santos V.A."/>
            <person name="Jensen O.N."/>
            <person name="Pelaez A.I."/>
            <person name="Sanchez J."/>
            <person name="Ferrer M."/>
        </authorList>
    </citation>
    <scope>NUCLEOTIDE SEQUENCE</scope>
</reference>
<accession>T1C6R9</accession>
<keyword evidence="1 4" id="KW-0808">Transferase</keyword>
<dbReference type="EMBL" id="AUZX01002059">
    <property type="protein sequence ID" value="EQD77742.1"/>
    <property type="molecule type" value="Genomic_DNA"/>
</dbReference>
<dbReference type="InterPro" id="IPR016181">
    <property type="entry name" value="Acyl_CoA_acyltransferase"/>
</dbReference>
<keyword evidence="4" id="KW-0687">Ribonucleoprotein</keyword>
<dbReference type="InterPro" id="IPR000182">
    <property type="entry name" value="GNAT_dom"/>
</dbReference>